<gene>
    <name evidence="1" type="ORF">METZ01_LOCUS513796</name>
</gene>
<organism evidence="1">
    <name type="scientific">marine metagenome</name>
    <dbReference type="NCBI Taxonomy" id="408172"/>
    <lineage>
        <taxon>unclassified sequences</taxon>
        <taxon>metagenomes</taxon>
        <taxon>ecological metagenomes</taxon>
    </lineage>
</organism>
<proteinExistence type="predicted"/>
<protein>
    <submittedName>
        <fullName evidence="1">Uncharacterized protein</fullName>
    </submittedName>
</protein>
<accession>A0A383EVI1</accession>
<dbReference type="EMBL" id="UINC01229287">
    <property type="protein sequence ID" value="SVE60942.1"/>
    <property type="molecule type" value="Genomic_DNA"/>
</dbReference>
<dbReference type="AlphaFoldDB" id="A0A383EVI1"/>
<evidence type="ECO:0000313" key="1">
    <source>
        <dbReference type="EMBL" id="SVE60942.1"/>
    </source>
</evidence>
<name>A0A383EVI1_9ZZZZ</name>
<sequence>MAKKTDGITDFTKSLVILARSLNQQEYNFVTGVMFSLHNGINYGYKTEFDPSMMGDAAYIYKLHKPKKYKNNIIKLKLVGKGGKDADVKL</sequence>
<reference evidence="1" key="1">
    <citation type="submission" date="2018-05" db="EMBL/GenBank/DDBJ databases">
        <authorList>
            <person name="Lanie J.A."/>
            <person name="Ng W.-L."/>
            <person name="Kazmierczak K.M."/>
            <person name="Andrzejewski T.M."/>
            <person name="Davidsen T.M."/>
            <person name="Wayne K.J."/>
            <person name="Tettelin H."/>
            <person name="Glass J.I."/>
            <person name="Rusch D."/>
            <person name="Podicherti R."/>
            <person name="Tsui H.-C.T."/>
            <person name="Winkler M.E."/>
        </authorList>
    </citation>
    <scope>NUCLEOTIDE SEQUENCE</scope>
</reference>